<protein>
    <submittedName>
        <fullName evidence="1">Uncharacterized protein</fullName>
    </submittedName>
</protein>
<sequence>MADGLTAVANGQIRKAVTQCRASQRGGCRRACPPISLSTLQHQEEYKDPNGGEFIHCPAPSAEFHGILKGDEFHLGGSEHIKPTLRKGSLLHMYPQKET</sequence>
<organism evidence="1 2">
    <name type="scientific">Patagioenas fasciata monilis</name>
    <dbReference type="NCBI Taxonomy" id="372326"/>
    <lineage>
        <taxon>Eukaryota</taxon>
        <taxon>Metazoa</taxon>
        <taxon>Chordata</taxon>
        <taxon>Craniata</taxon>
        <taxon>Vertebrata</taxon>
        <taxon>Euteleostomi</taxon>
        <taxon>Archelosauria</taxon>
        <taxon>Archosauria</taxon>
        <taxon>Dinosauria</taxon>
        <taxon>Saurischia</taxon>
        <taxon>Theropoda</taxon>
        <taxon>Coelurosauria</taxon>
        <taxon>Aves</taxon>
        <taxon>Neognathae</taxon>
        <taxon>Neoaves</taxon>
        <taxon>Columbimorphae</taxon>
        <taxon>Columbiformes</taxon>
        <taxon>Columbidae</taxon>
        <taxon>Patagioenas</taxon>
    </lineage>
</organism>
<reference evidence="1 2" key="1">
    <citation type="submission" date="2016-02" db="EMBL/GenBank/DDBJ databases">
        <title>Band-tailed pigeon sequencing and assembly.</title>
        <authorList>
            <person name="Soares A.E."/>
            <person name="Novak B.J."/>
            <person name="Rice E.S."/>
            <person name="O'Connell B."/>
            <person name="Chang D."/>
            <person name="Weber S."/>
            <person name="Shapiro B."/>
        </authorList>
    </citation>
    <scope>NUCLEOTIDE SEQUENCE [LARGE SCALE GENOMIC DNA]</scope>
    <source>
        <strain evidence="1">BTP2013</strain>
        <tissue evidence="1">Blood</tissue>
    </source>
</reference>
<gene>
    <name evidence="1" type="ORF">AV530_008242</name>
</gene>
<comment type="caution">
    <text evidence="1">The sequence shown here is derived from an EMBL/GenBank/DDBJ whole genome shotgun (WGS) entry which is preliminary data.</text>
</comment>
<accession>A0A1V4KWD2</accession>
<keyword evidence="2" id="KW-1185">Reference proteome</keyword>
<evidence type="ECO:0000313" key="1">
    <source>
        <dbReference type="EMBL" id="OPJ88257.1"/>
    </source>
</evidence>
<proteinExistence type="predicted"/>
<name>A0A1V4KWD2_PATFA</name>
<dbReference type="Proteomes" id="UP000190648">
    <property type="component" value="Unassembled WGS sequence"/>
</dbReference>
<dbReference type="EMBL" id="LSYS01001584">
    <property type="protein sequence ID" value="OPJ88257.1"/>
    <property type="molecule type" value="Genomic_DNA"/>
</dbReference>
<evidence type="ECO:0000313" key="2">
    <source>
        <dbReference type="Proteomes" id="UP000190648"/>
    </source>
</evidence>
<dbReference type="AlphaFoldDB" id="A0A1V4KWD2"/>